<proteinExistence type="predicted"/>
<evidence type="ECO:0000256" key="1">
    <source>
        <dbReference type="ARBA" id="ARBA00023015"/>
    </source>
</evidence>
<dbReference type="RefSeq" id="WP_317834877.1">
    <property type="nucleotide sequence ID" value="NZ_CP136920.1"/>
</dbReference>
<dbReference type="Pfam" id="PF12833">
    <property type="entry name" value="HTH_18"/>
    <property type="match status" value="1"/>
</dbReference>
<dbReference type="PANTHER" id="PTHR43280:SF2">
    <property type="entry name" value="HTH-TYPE TRANSCRIPTIONAL REGULATOR EXSA"/>
    <property type="match status" value="1"/>
</dbReference>
<dbReference type="KEGG" id="puo:RZN69_04595"/>
<keyword evidence="3" id="KW-0804">Transcription</keyword>
<protein>
    <submittedName>
        <fullName evidence="5">AraC family transcriptional regulator</fullName>
    </submittedName>
</protein>
<dbReference type="InterPro" id="IPR018062">
    <property type="entry name" value="HTH_AraC-typ_CS"/>
</dbReference>
<dbReference type="SMART" id="SM00342">
    <property type="entry name" value="HTH_ARAC"/>
    <property type="match status" value="1"/>
</dbReference>
<dbReference type="Gene3D" id="1.10.10.60">
    <property type="entry name" value="Homeodomain-like"/>
    <property type="match status" value="2"/>
</dbReference>
<evidence type="ECO:0000313" key="6">
    <source>
        <dbReference type="Proteomes" id="UP001304300"/>
    </source>
</evidence>
<evidence type="ECO:0000256" key="2">
    <source>
        <dbReference type="ARBA" id="ARBA00023125"/>
    </source>
</evidence>
<keyword evidence="1" id="KW-0805">Transcription regulation</keyword>
<dbReference type="InterPro" id="IPR014710">
    <property type="entry name" value="RmlC-like_jellyroll"/>
</dbReference>
<dbReference type="PRINTS" id="PR00032">
    <property type="entry name" value="HTHARAC"/>
</dbReference>
<dbReference type="PROSITE" id="PS01124">
    <property type="entry name" value="HTH_ARAC_FAMILY_2"/>
    <property type="match status" value="1"/>
</dbReference>
<evidence type="ECO:0000259" key="4">
    <source>
        <dbReference type="PROSITE" id="PS01124"/>
    </source>
</evidence>
<organism evidence="5 6">
    <name type="scientific">Rubellicoccus peritrichatus</name>
    <dbReference type="NCBI Taxonomy" id="3080537"/>
    <lineage>
        <taxon>Bacteria</taxon>
        <taxon>Pseudomonadati</taxon>
        <taxon>Verrucomicrobiota</taxon>
        <taxon>Opitutia</taxon>
        <taxon>Puniceicoccales</taxon>
        <taxon>Cerasicoccaceae</taxon>
        <taxon>Rubellicoccus</taxon>
    </lineage>
</organism>
<dbReference type="Proteomes" id="UP001304300">
    <property type="component" value="Chromosome"/>
</dbReference>
<dbReference type="PROSITE" id="PS00041">
    <property type="entry name" value="HTH_ARAC_FAMILY_1"/>
    <property type="match status" value="1"/>
</dbReference>
<feature type="domain" description="HTH araC/xylS-type" evidence="4">
    <location>
        <begin position="191"/>
        <end position="289"/>
    </location>
</feature>
<accession>A0AAQ3LEV2</accession>
<name>A0AAQ3LEV2_9BACT</name>
<dbReference type="GO" id="GO:0003700">
    <property type="term" value="F:DNA-binding transcription factor activity"/>
    <property type="evidence" value="ECO:0007669"/>
    <property type="project" value="InterPro"/>
</dbReference>
<evidence type="ECO:0000256" key="3">
    <source>
        <dbReference type="ARBA" id="ARBA00023163"/>
    </source>
</evidence>
<reference evidence="5 6" key="1">
    <citation type="submission" date="2023-10" db="EMBL/GenBank/DDBJ databases">
        <title>Rubellicoccus peritrichatus gen. nov., sp. nov., isolated from an algae of coral reef tank.</title>
        <authorList>
            <person name="Luo J."/>
        </authorList>
    </citation>
    <scope>NUCLEOTIDE SEQUENCE [LARGE SCALE GENOMIC DNA]</scope>
    <source>
        <strain evidence="5 6">CR14</strain>
    </source>
</reference>
<dbReference type="InterPro" id="IPR037923">
    <property type="entry name" value="HTH-like"/>
</dbReference>
<dbReference type="SUPFAM" id="SSF51215">
    <property type="entry name" value="Regulatory protein AraC"/>
    <property type="match status" value="1"/>
</dbReference>
<dbReference type="EMBL" id="CP136920">
    <property type="protein sequence ID" value="WOO42358.1"/>
    <property type="molecule type" value="Genomic_DNA"/>
</dbReference>
<dbReference type="InterPro" id="IPR009057">
    <property type="entry name" value="Homeodomain-like_sf"/>
</dbReference>
<dbReference type="SUPFAM" id="SSF46689">
    <property type="entry name" value="Homeodomain-like"/>
    <property type="match status" value="2"/>
</dbReference>
<dbReference type="GO" id="GO:0043565">
    <property type="term" value="F:sequence-specific DNA binding"/>
    <property type="evidence" value="ECO:0007669"/>
    <property type="project" value="InterPro"/>
</dbReference>
<dbReference type="AlphaFoldDB" id="A0AAQ3LEV2"/>
<gene>
    <name evidence="5" type="ORF">RZN69_04595</name>
</gene>
<evidence type="ECO:0000313" key="5">
    <source>
        <dbReference type="EMBL" id="WOO42358.1"/>
    </source>
</evidence>
<dbReference type="Gene3D" id="2.60.120.10">
    <property type="entry name" value="Jelly Rolls"/>
    <property type="match status" value="1"/>
</dbReference>
<dbReference type="InterPro" id="IPR018060">
    <property type="entry name" value="HTH_AraC"/>
</dbReference>
<keyword evidence="2" id="KW-0238">DNA-binding</keyword>
<dbReference type="InterPro" id="IPR020449">
    <property type="entry name" value="Tscrpt_reg_AraC-type_HTH"/>
</dbReference>
<keyword evidence="6" id="KW-1185">Reference proteome</keyword>
<dbReference type="PANTHER" id="PTHR43280">
    <property type="entry name" value="ARAC-FAMILY TRANSCRIPTIONAL REGULATOR"/>
    <property type="match status" value="1"/>
</dbReference>
<sequence length="291" mass="32462">MSLSSNSRYMITGEEIDFPVVEHMGVNLYGEAVALHGHEHDGYEFVFVLDGELNYEIIGTGEVIVIRGGQYSCMAPGIHHQAYRGYETPCLSAWIIFRPAQKPATHNSTFLPQEIEQMKAQLDDCRMSVQSYGGHTRHTLKRFKKALAQYHSANAPAGSLALIKSIACELIIDGVHQLISLGEPGDITYAEAAQEYINSHLYEPLKVADIAKHLGYSLSRTYTLFRNHTGQSPVDYITRQRINAAEKLLKNSKLSVSDIAFKCGFNSSQYFSRTFRRYNGLSPSAFRGSGD</sequence>